<feature type="domain" description="Putative Se/S carrier protein-like" evidence="1">
    <location>
        <begin position="4"/>
        <end position="70"/>
    </location>
</feature>
<evidence type="ECO:0000313" key="2">
    <source>
        <dbReference type="EMBL" id="VYS93347.1"/>
    </source>
</evidence>
<evidence type="ECO:0000259" key="1">
    <source>
        <dbReference type="Pfam" id="PF11823"/>
    </source>
</evidence>
<dbReference type="EMBL" id="CACRSW010000012">
    <property type="protein sequence ID" value="VYS93347.1"/>
    <property type="molecule type" value="Genomic_DNA"/>
</dbReference>
<accession>A0A6N2SIM2</accession>
<dbReference type="Pfam" id="PF11823">
    <property type="entry name" value="Se_S_carrier"/>
    <property type="match status" value="1"/>
</dbReference>
<name>A0A6N2SIM2_9FIRM</name>
<protein>
    <recommendedName>
        <fullName evidence="1">Putative Se/S carrier protein-like domain-containing protein</fullName>
    </recommendedName>
</protein>
<dbReference type="RefSeq" id="WP_070738663.1">
    <property type="nucleotide sequence ID" value="NZ_CACRSW010000012.1"/>
</dbReference>
<organism evidence="2">
    <name type="scientific">Anaerococcus vaginalis</name>
    <dbReference type="NCBI Taxonomy" id="33037"/>
    <lineage>
        <taxon>Bacteria</taxon>
        <taxon>Bacillati</taxon>
        <taxon>Bacillota</taxon>
        <taxon>Tissierellia</taxon>
        <taxon>Tissierellales</taxon>
        <taxon>Peptoniphilaceae</taxon>
        <taxon>Anaerococcus</taxon>
    </lineage>
</organism>
<proteinExistence type="predicted"/>
<dbReference type="AlphaFoldDB" id="A0A6N2SIM2"/>
<dbReference type="InterPro" id="IPR021778">
    <property type="entry name" value="Se/S_carrier-like"/>
</dbReference>
<reference evidence="2" key="1">
    <citation type="submission" date="2019-11" db="EMBL/GenBank/DDBJ databases">
        <authorList>
            <person name="Feng L."/>
        </authorList>
    </citation>
    <scope>NUCLEOTIDE SEQUENCE</scope>
    <source>
        <strain evidence="2">AvaginalisLFYP127</strain>
    </source>
</reference>
<gene>
    <name evidence="2" type="ORF">AVLFYP127_00275</name>
</gene>
<sequence length="89" mass="10518">MEYVIYTFKSSNLAYLALSKVESENIRARLVPLLPEIDAGCGLCLRYEKKFDEKVKEIFSKNKLDFEEKYLLIYKENKRKPEVKAYDLS</sequence>